<protein>
    <submittedName>
        <fullName evidence="2">Acetyltransferase</fullName>
    </submittedName>
</protein>
<dbReference type="InterPro" id="IPR016181">
    <property type="entry name" value="Acyl_CoA_acyltransferase"/>
</dbReference>
<keyword evidence="3" id="KW-1185">Reference proteome</keyword>
<sequence>MRLIPPSSQLKEAFSRFYQDFKHNDPENADYYAEGESDIECYVNQLSNESLGIDLKPGYVPCSHFWLIDGNQSIRGAIRVRHHIENEFLSSEAGHIGYDIAPNFRGQGNGKMMLKLALAEARKLGISKVLVTADDDNWPSRKVIEANGGQLENIIMGKVFPNLLARYWIQL</sequence>
<dbReference type="Gene3D" id="3.40.630.30">
    <property type="match status" value="1"/>
</dbReference>
<dbReference type="InterPro" id="IPR000182">
    <property type="entry name" value="GNAT_dom"/>
</dbReference>
<dbReference type="EMBL" id="CP009617">
    <property type="protein sequence ID" value="AIW18637.1"/>
    <property type="molecule type" value="Genomic_DNA"/>
</dbReference>
<feature type="domain" description="N-acetyltransferase" evidence="1">
    <location>
        <begin position="1"/>
        <end position="170"/>
    </location>
</feature>
<dbReference type="PANTHER" id="PTHR39173">
    <property type="entry name" value="ACETYLTRANSFERASE"/>
    <property type="match status" value="1"/>
</dbReference>
<name>A0AAN0VWX4_9VIBR</name>
<dbReference type="KEGG" id="vcy:IX92_06080"/>
<dbReference type="PROSITE" id="PS51186">
    <property type="entry name" value="GNAT"/>
    <property type="match status" value="1"/>
</dbReference>
<dbReference type="GO" id="GO:0016747">
    <property type="term" value="F:acyltransferase activity, transferring groups other than amino-acyl groups"/>
    <property type="evidence" value="ECO:0007669"/>
    <property type="project" value="InterPro"/>
</dbReference>
<evidence type="ECO:0000313" key="3">
    <source>
        <dbReference type="Proteomes" id="UP000030081"/>
    </source>
</evidence>
<evidence type="ECO:0000259" key="1">
    <source>
        <dbReference type="PROSITE" id="PS51186"/>
    </source>
</evidence>
<organism evidence="2 3">
    <name type="scientific">Vibrio coralliilyticus</name>
    <dbReference type="NCBI Taxonomy" id="190893"/>
    <lineage>
        <taxon>Bacteria</taxon>
        <taxon>Pseudomonadati</taxon>
        <taxon>Pseudomonadota</taxon>
        <taxon>Gammaproteobacteria</taxon>
        <taxon>Vibrionales</taxon>
        <taxon>Vibrionaceae</taxon>
        <taxon>Vibrio</taxon>
    </lineage>
</organism>
<proteinExistence type="predicted"/>
<gene>
    <name evidence="2" type="ORF">IX92_06080</name>
</gene>
<reference evidence="2 3" key="1">
    <citation type="submission" date="2014-10" db="EMBL/GenBank/DDBJ databases">
        <title>The Complete Genome Sequence for the Shellfish Pathogen Vibrio coralliilyticus RE98 Isolated from a Shellfish Hatchery.</title>
        <authorList>
            <person name="Richards G.P."/>
            <person name="Bono J.L."/>
            <person name="Watson M.A."/>
            <person name="Needleman D.S."/>
        </authorList>
    </citation>
    <scope>NUCLEOTIDE SEQUENCE [LARGE SCALE GENOMIC DNA]</scope>
    <source>
        <strain evidence="2 3">RE98</strain>
    </source>
</reference>
<evidence type="ECO:0000313" key="2">
    <source>
        <dbReference type="EMBL" id="AIW18637.1"/>
    </source>
</evidence>
<dbReference type="AlphaFoldDB" id="A0AAN0VWX4"/>
<dbReference type="PANTHER" id="PTHR39173:SF1">
    <property type="entry name" value="ACETYLTRANSFERASE"/>
    <property type="match status" value="1"/>
</dbReference>
<dbReference type="SUPFAM" id="SSF55729">
    <property type="entry name" value="Acyl-CoA N-acyltransferases (Nat)"/>
    <property type="match status" value="1"/>
</dbReference>
<dbReference type="Proteomes" id="UP000030081">
    <property type="component" value="Chromosome 1"/>
</dbReference>
<dbReference type="Pfam" id="PF13302">
    <property type="entry name" value="Acetyltransf_3"/>
    <property type="match status" value="1"/>
</dbReference>
<dbReference type="RefSeq" id="WP_043007762.1">
    <property type="nucleotide sequence ID" value="NZ_CP009617.1"/>
</dbReference>
<dbReference type="CDD" id="cd04301">
    <property type="entry name" value="NAT_SF"/>
    <property type="match status" value="1"/>
</dbReference>
<accession>A0AAN0VWX4</accession>